<dbReference type="EMBL" id="CP035042">
    <property type="protein sequence ID" value="QHC51216.1"/>
    <property type="molecule type" value="Genomic_DNA"/>
</dbReference>
<dbReference type="SUPFAM" id="SSF50346">
    <property type="entry name" value="PRC-barrel domain"/>
    <property type="match status" value="1"/>
</dbReference>
<dbReference type="AlphaFoldDB" id="A0A6I6SRA7"/>
<keyword evidence="2" id="KW-0732">Signal</keyword>
<gene>
    <name evidence="4" type="ORF">EKK97_18735</name>
</gene>
<reference evidence="4 5" key="1">
    <citation type="submission" date="2019-01" db="EMBL/GenBank/DDBJ databases">
        <title>Complete genome of a denitifying bacterium Halomons sp. BC-M4-5.</title>
        <authorList>
            <person name="Wang L."/>
            <person name="Shao Z."/>
        </authorList>
    </citation>
    <scope>NUCLEOTIDE SEQUENCE [LARGE SCALE GENOMIC DNA]</scope>
    <source>
        <strain evidence="4 5">BC-M4-5</strain>
    </source>
</reference>
<sequence>MKRTAIAIAVGALSTGLTQGVLAQDEDAQLREPQQATEESDQDQFEGESAGEPGETGFDPQDQGQQPYSGEGESGEGEAEGQGQAEVQIEEEPADVNVDQEPAEVQVEQEPPDVTVEQQPPEVTIEQEDPNVEVDQAEPNVTVEETGEADVEVQPADEAEAELRDPDEQEQDQQQQDADQAAQGQDAQGQGIQVSELEGRDLVNQDGEELGDIDRVVRDTQGNDTYVVVSEGGFLGFGEDEIAYPVSDLEIRSEGEVVLQSQSGERAANELDDDNFEELDGDERVNEPNQGMN</sequence>
<dbReference type="OrthoDB" id="6162955at2"/>
<evidence type="ECO:0000259" key="3">
    <source>
        <dbReference type="Pfam" id="PF05239"/>
    </source>
</evidence>
<feature type="compositionally biased region" description="Acidic residues" evidence="1">
    <location>
        <begin position="270"/>
        <end position="281"/>
    </location>
</feature>
<dbReference type="KEGG" id="htx:EKK97_18735"/>
<evidence type="ECO:0000313" key="4">
    <source>
        <dbReference type="EMBL" id="QHC51216.1"/>
    </source>
</evidence>
<feature type="compositionally biased region" description="Acidic residues" evidence="1">
    <location>
        <begin position="145"/>
        <end position="160"/>
    </location>
</feature>
<dbReference type="PANTHER" id="PTHR36505">
    <property type="entry name" value="BLR1072 PROTEIN"/>
    <property type="match status" value="1"/>
</dbReference>
<feature type="compositionally biased region" description="Low complexity" evidence="1">
    <location>
        <begin position="172"/>
        <end position="191"/>
    </location>
</feature>
<name>A0A6I6SRA7_9GAMM</name>
<dbReference type="Pfam" id="PF05239">
    <property type="entry name" value="PRC"/>
    <property type="match status" value="1"/>
</dbReference>
<dbReference type="PANTHER" id="PTHR36505:SF1">
    <property type="entry name" value="BLR1072 PROTEIN"/>
    <property type="match status" value="1"/>
</dbReference>
<evidence type="ECO:0000256" key="1">
    <source>
        <dbReference type="SAM" id="MobiDB-lite"/>
    </source>
</evidence>
<organism evidence="4 5">
    <name type="scientific">Billgrantia tianxiuensis</name>
    <dbReference type="NCBI Taxonomy" id="2497861"/>
    <lineage>
        <taxon>Bacteria</taxon>
        <taxon>Pseudomonadati</taxon>
        <taxon>Pseudomonadota</taxon>
        <taxon>Gammaproteobacteria</taxon>
        <taxon>Oceanospirillales</taxon>
        <taxon>Halomonadaceae</taxon>
        <taxon>Billgrantia</taxon>
    </lineage>
</organism>
<feature type="compositionally biased region" description="Low complexity" evidence="1">
    <location>
        <begin position="99"/>
        <end position="123"/>
    </location>
</feature>
<feature type="compositionally biased region" description="Acidic residues" evidence="1">
    <location>
        <begin position="125"/>
        <end position="136"/>
    </location>
</feature>
<proteinExistence type="predicted"/>
<feature type="signal peptide" evidence="2">
    <location>
        <begin position="1"/>
        <end position="23"/>
    </location>
</feature>
<dbReference type="Gene3D" id="2.30.30.240">
    <property type="entry name" value="PRC-barrel domain"/>
    <property type="match status" value="1"/>
</dbReference>
<evidence type="ECO:0000256" key="2">
    <source>
        <dbReference type="SAM" id="SignalP"/>
    </source>
</evidence>
<keyword evidence="5" id="KW-1185">Reference proteome</keyword>
<feature type="region of interest" description="Disordered" evidence="1">
    <location>
        <begin position="260"/>
        <end position="293"/>
    </location>
</feature>
<feature type="domain" description="PRC-barrel" evidence="3">
    <location>
        <begin position="192"/>
        <end position="258"/>
    </location>
</feature>
<dbReference type="InterPro" id="IPR027275">
    <property type="entry name" value="PRC-brl_dom"/>
</dbReference>
<dbReference type="Proteomes" id="UP000464013">
    <property type="component" value="Chromosome"/>
</dbReference>
<evidence type="ECO:0000313" key="5">
    <source>
        <dbReference type="Proteomes" id="UP000464013"/>
    </source>
</evidence>
<feature type="chain" id="PRO_5026060885" evidence="2">
    <location>
        <begin position="24"/>
        <end position="293"/>
    </location>
</feature>
<dbReference type="InterPro" id="IPR011033">
    <property type="entry name" value="PRC_barrel-like_sf"/>
</dbReference>
<protein>
    <submittedName>
        <fullName evidence="4">PRC-barrel domain containing protein</fullName>
    </submittedName>
</protein>
<feature type="region of interest" description="Disordered" evidence="1">
    <location>
        <begin position="24"/>
        <end position="221"/>
    </location>
</feature>
<accession>A0A6I6SRA7</accession>
<dbReference type="RefSeq" id="WP_159554238.1">
    <property type="nucleotide sequence ID" value="NZ_CP035042.1"/>
</dbReference>